<evidence type="ECO:0000256" key="10">
    <source>
        <dbReference type="HAMAP-Rule" id="MF_00185"/>
    </source>
</evidence>
<gene>
    <name evidence="10 14" type="primary">miaA</name>
    <name evidence="14" type="ordered locus">TREAZ_0138</name>
</gene>
<evidence type="ECO:0000256" key="1">
    <source>
        <dbReference type="ARBA" id="ARBA00001946"/>
    </source>
</evidence>
<dbReference type="OrthoDB" id="9776390at2"/>
<dbReference type="GO" id="GO:0052381">
    <property type="term" value="F:tRNA dimethylallyltransferase activity"/>
    <property type="evidence" value="ECO:0007669"/>
    <property type="project" value="UniProtKB-UniRule"/>
</dbReference>
<keyword evidence="15" id="KW-1185">Reference proteome</keyword>
<dbReference type="InterPro" id="IPR018022">
    <property type="entry name" value="IPT"/>
</dbReference>
<comment type="caution">
    <text evidence="10">Lacks conserved residue(s) required for the propagation of feature annotation.</text>
</comment>
<feature type="region of interest" description="Interaction with substrate tRNA" evidence="10">
    <location>
        <begin position="44"/>
        <end position="47"/>
    </location>
</feature>
<dbReference type="KEGG" id="taz:TREAZ_0138"/>
<evidence type="ECO:0000313" key="15">
    <source>
        <dbReference type="Proteomes" id="UP000009222"/>
    </source>
</evidence>
<dbReference type="GO" id="GO:0005524">
    <property type="term" value="F:ATP binding"/>
    <property type="evidence" value="ECO:0007669"/>
    <property type="project" value="UniProtKB-UniRule"/>
</dbReference>
<dbReference type="HAMAP" id="MF_00185">
    <property type="entry name" value="IPP_trans"/>
    <property type="match status" value="1"/>
</dbReference>
<keyword evidence="6 10" id="KW-0547">Nucleotide-binding</keyword>
<proteinExistence type="inferred from homology"/>
<evidence type="ECO:0000256" key="8">
    <source>
        <dbReference type="ARBA" id="ARBA00022842"/>
    </source>
</evidence>
<evidence type="ECO:0000256" key="9">
    <source>
        <dbReference type="ARBA" id="ARBA00049563"/>
    </source>
</evidence>
<evidence type="ECO:0000313" key="14">
    <source>
        <dbReference type="EMBL" id="AEF82715.1"/>
    </source>
</evidence>
<reference evidence="14 15" key="2">
    <citation type="journal article" date="2011" name="ISME J.">
        <title>RNA-seq reveals cooperative metabolic interactions between two termite-gut spirochete species in co-culture.</title>
        <authorList>
            <person name="Rosenthal A.Z."/>
            <person name="Matson E.G."/>
            <person name="Eldar A."/>
            <person name="Leadbetter J.R."/>
        </authorList>
    </citation>
    <scope>NUCLEOTIDE SEQUENCE [LARGE SCALE GENOMIC DNA]</scope>
    <source>
        <strain evidence="15">ATCC BAA-888 / DSM 13862 / ZAS-9</strain>
    </source>
</reference>
<dbReference type="AlphaFoldDB" id="F5YEY6"/>
<dbReference type="Gene3D" id="1.10.20.140">
    <property type="match status" value="1"/>
</dbReference>
<sequence length="328" mass="35966">MPAFPVPPKKALILFGPTASGKTSIIGELFIKDRICPAEIISADSMQVYRGMDIGTAKPSPEEQSRLPHHLIDIRDPKEQFNAGEFVRLASEAIQGAANRGALPVVSGGAGFYLKNLIMGLPESPPSDAAIRLALRGELKEKGARALMDELAASDPISAARIHINDEYRLLRALEVFRLTGKPLSSYSPGSRPEGGEKQPPSQFLILGLKREREDLYRRINARCSAMFKAGLPTEAQRLFDAGYTPADPGLKAIGYKEFFIDEPDGAYRISRDIPGVEAFVAQNSRHYAKRQITFFASIPGVRWIDIGVGENQAADAIKRELEGFFNQ</sequence>
<keyword evidence="5 10" id="KW-0819">tRNA processing</keyword>
<evidence type="ECO:0000256" key="5">
    <source>
        <dbReference type="ARBA" id="ARBA00022694"/>
    </source>
</evidence>
<organism evidence="14 15">
    <name type="scientific">Leadbettera azotonutricia (strain ATCC BAA-888 / DSM 13862 / ZAS-9)</name>
    <name type="common">Treponema azotonutricium</name>
    <dbReference type="NCBI Taxonomy" id="545695"/>
    <lineage>
        <taxon>Bacteria</taxon>
        <taxon>Pseudomonadati</taxon>
        <taxon>Spirochaetota</taxon>
        <taxon>Spirochaetia</taxon>
        <taxon>Spirochaetales</taxon>
        <taxon>Breznakiellaceae</taxon>
        <taxon>Leadbettera</taxon>
    </lineage>
</organism>
<dbReference type="RefSeq" id="WP_015711785.1">
    <property type="nucleotide sequence ID" value="NC_015577.1"/>
</dbReference>
<keyword evidence="8 10" id="KW-0460">Magnesium</keyword>
<comment type="cofactor">
    <cofactor evidence="1 10">
        <name>Mg(2+)</name>
        <dbReference type="ChEBI" id="CHEBI:18420"/>
    </cofactor>
</comment>
<dbReference type="STRING" id="545695.TREAZ_0138"/>
<dbReference type="PANTHER" id="PTHR11088">
    <property type="entry name" value="TRNA DIMETHYLALLYLTRANSFERASE"/>
    <property type="match status" value="1"/>
</dbReference>
<feature type="binding site" evidence="10">
    <location>
        <begin position="18"/>
        <end position="23"/>
    </location>
    <ligand>
        <name>substrate</name>
    </ligand>
</feature>
<dbReference type="InterPro" id="IPR039657">
    <property type="entry name" value="Dimethylallyltransferase"/>
</dbReference>
<comment type="subunit">
    <text evidence="10">Monomer.</text>
</comment>
<dbReference type="FunCoup" id="F5YEY6">
    <property type="interactions" value="389"/>
</dbReference>
<dbReference type="PANTHER" id="PTHR11088:SF60">
    <property type="entry name" value="TRNA DIMETHYLALLYLTRANSFERASE"/>
    <property type="match status" value="1"/>
</dbReference>
<dbReference type="eggNOG" id="COG0324">
    <property type="taxonomic scope" value="Bacteria"/>
</dbReference>
<dbReference type="NCBIfam" id="TIGR00174">
    <property type="entry name" value="miaA"/>
    <property type="match status" value="1"/>
</dbReference>
<comment type="function">
    <text evidence="2 10 12">Catalyzes the transfer of a dimethylallyl group onto the adenine at position 37 in tRNAs that read codons beginning with uridine, leading to the formation of N6-(dimethylallyl)adenosine (i(6)A).</text>
</comment>
<dbReference type="HOGENOM" id="CLU_032616_0_1_12"/>
<evidence type="ECO:0000256" key="13">
    <source>
        <dbReference type="RuleBase" id="RU003785"/>
    </source>
</evidence>
<accession>F5YEY6</accession>
<comment type="similarity">
    <text evidence="3 10 13">Belongs to the IPP transferase family.</text>
</comment>
<evidence type="ECO:0000256" key="4">
    <source>
        <dbReference type="ARBA" id="ARBA00022679"/>
    </source>
</evidence>
<keyword evidence="7 10" id="KW-0067">ATP-binding</keyword>
<dbReference type="InterPro" id="IPR027417">
    <property type="entry name" value="P-loop_NTPase"/>
</dbReference>
<name>F5YEY6_LEAAZ</name>
<evidence type="ECO:0000256" key="12">
    <source>
        <dbReference type="RuleBase" id="RU003784"/>
    </source>
</evidence>
<dbReference type="EMBL" id="CP001841">
    <property type="protein sequence ID" value="AEF82715.1"/>
    <property type="molecule type" value="Genomic_DNA"/>
</dbReference>
<dbReference type="Pfam" id="PF01715">
    <property type="entry name" value="IPPT"/>
    <property type="match status" value="1"/>
</dbReference>
<dbReference type="InParanoid" id="F5YEY6"/>
<feature type="binding site" evidence="10">
    <location>
        <begin position="16"/>
        <end position="23"/>
    </location>
    <ligand>
        <name>ATP</name>
        <dbReference type="ChEBI" id="CHEBI:30616"/>
    </ligand>
</feature>
<dbReference type="Gene3D" id="3.40.50.300">
    <property type="entry name" value="P-loop containing nucleotide triphosphate hydrolases"/>
    <property type="match status" value="1"/>
</dbReference>
<evidence type="ECO:0000256" key="11">
    <source>
        <dbReference type="RuleBase" id="RU003783"/>
    </source>
</evidence>
<dbReference type="GO" id="GO:0006400">
    <property type="term" value="P:tRNA modification"/>
    <property type="evidence" value="ECO:0007669"/>
    <property type="project" value="TreeGrafter"/>
</dbReference>
<feature type="site" description="Interaction with substrate tRNA" evidence="10">
    <location>
        <position position="132"/>
    </location>
</feature>
<evidence type="ECO:0000256" key="2">
    <source>
        <dbReference type="ARBA" id="ARBA00003213"/>
    </source>
</evidence>
<dbReference type="SUPFAM" id="SSF52540">
    <property type="entry name" value="P-loop containing nucleoside triphosphate hydrolases"/>
    <property type="match status" value="2"/>
</dbReference>
<reference evidence="15" key="1">
    <citation type="submission" date="2009-12" db="EMBL/GenBank/DDBJ databases">
        <title>Complete sequence of Treponema azotonutricium strain ZAS-9.</title>
        <authorList>
            <person name="Tetu S.G."/>
            <person name="Matson E."/>
            <person name="Ren Q."/>
            <person name="Seshadri R."/>
            <person name="Elbourne L."/>
            <person name="Hassan K.A."/>
            <person name="Durkin A."/>
            <person name="Radune D."/>
            <person name="Mohamoud Y."/>
            <person name="Shay R."/>
            <person name="Jin S."/>
            <person name="Zhang X."/>
            <person name="Lucey K."/>
            <person name="Ballor N.R."/>
            <person name="Ottesen E."/>
            <person name="Rosenthal R."/>
            <person name="Allen A."/>
            <person name="Leadbetter J.R."/>
            <person name="Paulsen I.T."/>
        </authorList>
    </citation>
    <scope>NUCLEOTIDE SEQUENCE [LARGE SCALE GENOMIC DNA]</scope>
    <source>
        <strain evidence="15">ATCC BAA-888 / DSM 13862 / ZAS-9</strain>
    </source>
</reference>
<evidence type="ECO:0000256" key="7">
    <source>
        <dbReference type="ARBA" id="ARBA00022840"/>
    </source>
</evidence>
<protein>
    <recommendedName>
        <fullName evidence="10">tRNA dimethylallyltransferase</fullName>
        <ecNumber evidence="10">2.5.1.75</ecNumber>
    </recommendedName>
    <alternativeName>
        <fullName evidence="10">Dimethylallyl diphosphate:tRNA dimethylallyltransferase</fullName>
        <shortName evidence="10">DMAPP:tRNA dimethylallyltransferase</shortName>
        <shortName evidence="10">DMATase</shortName>
    </alternativeName>
    <alternativeName>
        <fullName evidence="10">Isopentenyl-diphosphate:tRNA isopentenyltransferase</fullName>
        <shortName evidence="10">IPP transferase</shortName>
        <shortName evidence="10">IPPT</shortName>
        <shortName evidence="10">IPTase</shortName>
    </alternativeName>
</protein>
<evidence type="ECO:0000256" key="3">
    <source>
        <dbReference type="ARBA" id="ARBA00005842"/>
    </source>
</evidence>
<comment type="catalytic activity">
    <reaction evidence="9 10 11">
        <text>adenosine(37) in tRNA + dimethylallyl diphosphate = N(6)-dimethylallyladenosine(37) in tRNA + diphosphate</text>
        <dbReference type="Rhea" id="RHEA:26482"/>
        <dbReference type="Rhea" id="RHEA-COMP:10162"/>
        <dbReference type="Rhea" id="RHEA-COMP:10375"/>
        <dbReference type="ChEBI" id="CHEBI:33019"/>
        <dbReference type="ChEBI" id="CHEBI:57623"/>
        <dbReference type="ChEBI" id="CHEBI:74411"/>
        <dbReference type="ChEBI" id="CHEBI:74415"/>
        <dbReference type="EC" id="2.5.1.75"/>
    </reaction>
</comment>
<dbReference type="Proteomes" id="UP000009222">
    <property type="component" value="Chromosome"/>
</dbReference>
<dbReference type="EC" id="2.5.1.75" evidence="10"/>
<keyword evidence="4 10" id="KW-0808">Transferase</keyword>
<dbReference type="FunFam" id="1.10.20.140:FF:000001">
    <property type="entry name" value="tRNA dimethylallyltransferase"/>
    <property type="match status" value="1"/>
</dbReference>
<evidence type="ECO:0000256" key="6">
    <source>
        <dbReference type="ARBA" id="ARBA00022741"/>
    </source>
</evidence>